<dbReference type="PANTHER" id="PTHR43201:SF8">
    <property type="entry name" value="ACYL-COA SYNTHETASE FAMILY MEMBER 3"/>
    <property type="match status" value="1"/>
</dbReference>
<proteinExistence type="inferred from homology"/>
<comment type="similarity">
    <text evidence="1">Belongs to the ATP-dependent AMP-binding enzyme family.</text>
</comment>
<dbReference type="RefSeq" id="WP_197454630.1">
    <property type="nucleotide sequence ID" value="NZ_CP151726.1"/>
</dbReference>
<organism evidence="3 4">
    <name type="scientific">Stieleria varia</name>
    <dbReference type="NCBI Taxonomy" id="2528005"/>
    <lineage>
        <taxon>Bacteria</taxon>
        <taxon>Pseudomonadati</taxon>
        <taxon>Planctomycetota</taxon>
        <taxon>Planctomycetia</taxon>
        <taxon>Pirellulales</taxon>
        <taxon>Pirellulaceae</taxon>
        <taxon>Stieleria</taxon>
    </lineage>
</organism>
<dbReference type="SUPFAM" id="SSF56801">
    <property type="entry name" value="Acetyl-CoA synthetase-like"/>
    <property type="match status" value="1"/>
</dbReference>
<evidence type="ECO:0000259" key="2">
    <source>
        <dbReference type="Pfam" id="PF00501"/>
    </source>
</evidence>
<dbReference type="GO" id="GO:0004467">
    <property type="term" value="F:long-chain fatty acid-CoA ligase activity"/>
    <property type="evidence" value="ECO:0007669"/>
    <property type="project" value="UniProtKB-EC"/>
</dbReference>
<dbReference type="PANTHER" id="PTHR43201">
    <property type="entry name" value="ACYL-COA SYNTHETASE"/>
    <property type="match status" value="1"/>
</dbReference>
<dbReference type="Gene3D" id="3.40.50.12780">
    <property type="entry name" value="N-terminal domain of ligase-like"/>
    <property type="match status" value="1"/>
</dbReference>
<keyword evidence="4" id="KW-1185">Reference proteome</keyword>
<dbReference type="EC" id="6.2.1.3" evidence="3"/>
<keyword evidence="3" id="KW-0436">Ligase</keyword>
<dbReference type="EMBL" id="SJPN01000003">
    <property type="protein sequence ID" value="TWU05029.1"/>
    <property type="molecule type" value="Genomic_DNA"/>
</dbReference>
<dbReference type="Pfam" id="PF00501">
    <property type="entry name" value="AMP-binding"/>
    <property type="match status" value="1"/>
</dbReference>
<gene>
    <name evidence="3" type="primary">lcfB_1</name>
    <name evidence="3" type="ORF">Pla52n_30750</name>
</gene>
<evidence type="ECO:0000313" key="4">
    <source>
        <dbReference type="Proteomes" id="UP000320176"/>
    </source>
</evidence>
<name>A0A5C6B0P8_9BACT</name>
<dbReference type="AlphaFoldDB" id="A0A5C6B0P8"/>
<protein>
    <submittedName>
        <fullName evidence="3">Long-chain-fatty-acid--CoA ligase</fullName>
        <ecNumber evidence="3">6.2.1.3</ecNumber>
    </submittedName>
</protein>
<dbReference type="InterPro" id="IPR020845">
    <property type="entry name" value="AMP-binding_CS"/>
</dbReference>
<feature type="domain" description="AMP-dependent synthetase/ligase" evidence="2">
    <location>
        <begin position="10"/>
        <end position="338"/>
    </location>
</feature>
<dbReference type="Proteomes" id="UP000320176">
    <property type="component" value="Unassembled WGS sequence"/>
</dbReference>
<dbReference type="PROSITE" id="PS00455">
    <property type="entry name" value="AMP_BINDING"/>
    <property type="match status" value="1"/>
</dbReference>
<evidence type="ECO:0000256" key="1">
    <source>
        <dbReference type="ARBA" id="ARBA00006432"/>
    </source>
</evidence>
<sequence length="481" mass="53172">MESFLISLLHHAGSRPNAPALIDFGQSPETTVTWRQLASEVYRAHQTLEQIATRQGHSDLRGMPVGYAASNTVPQLLLGLACQMSGAIEVPLDVRGGESYVKKCWQQVIGLWIDDGVWQDVWCACADSNLNDYINKIRDAAESLDLDSPSLILFTSGTTGDPKGVTLSHRNLIGNANAKLTAVPQHCDDVRVSILSYAHAYARTCDLGTWLLSGSVLVPAWGYQDWVRIAPQIRPTIVNTVPSIAERIREETGASTTRLRLLGCGGAAMSQDDFHAWKQRGVTVIQGYGLTETAPVICSATPENARAGWVGRLVDGWEHKIVAGELRVRGPHTMLGYWNDPVSTALRVDAQGWLKTGDVVEQDPDSGQFRILGRADDLLILPNGHALHPVALEGLLTEEPSIRHAFVTCVGIRIVVWLDVVGEWHDEQARQIIHSRLASRPRWEIPKEIKRFPEPIESRMELLTPKGSLRRKAVQRWVESL</sequence>
<reference evidence="3 4" key="1">
    <citation type="submission" date="2019-02" db="EMBL/GenBank/DDBJ databases">
        <title>Deep-cultivation of Planctomycetes and their phenomic and genomic characterization uncovers novel biology.</title>
        <authorList>
            <person name="Wiegand S."/>
            <person name="Jogler M."/>
            <person name="Boedeker C."/>
            <person name="Pinto D."/>
            <person name="Vollmers J."/>
            <person name="Rivas-Marin E."/>
            <person name="Kohn T."/>
            <person name="Peeters S.H."/>
            <person name="Heuer A."/>
            <person name="Rast P."/>
            <person name="Oberbeckmann S."/>
            <person name="Bunk B."/>
            <person name="Jeske O."/>
            <person name="Meyerdierks A."/>
            <person name="Storesund J.E."/>
            <person name="Kallscheuer N."/>
            <person name="Luecker S."/>
            <person name="Lage O.M."/>
            <person name="Pohl T."/>
            <person name="Merkel B.J."/>
            <person name="Hornburger P."/>
            <person name="Mueller R.-W."/>
            <person name="Bruemmer F."/>
            <person name="Labrenz M."/>
            <person name="Spormann A.M."/>
            <person name="Op Den Camp H."/>
            <person name="Overmann J."/>
            <person name="Amann R."/>
            <person name="Jetten M.S.M."/>
            <person name="Mascher T."/>
            <person name="Medema M.H."/>
            <person name="Devos D.P."/>
            <person name="Kaster A.-K."/>
            <person name="Ovreas L."/>
            <person name="Rohde M."/>
            <person name="Galperin M.Y."/>
            <person name="Jogler C."/>
        </authorList>
    </citation>
    <scope>NUCLEOTIDE SEQUENCE [LARGE SCALE GENOMIC DNA]</scope>
    <source>
        <strain evidence="3 4">Pla52n</strain>
    </source>
</reference>
<accession>A0A5C6B0P8</accession>
<dbReference type="GO" id="GO:0031956">
    <property type="term" value="F:medium-chain fatty acid-CoA ligase activity"/>
    <property type="evidence" value="ECO:0007669"/>
    <property type="project" value="TreeGrafter"/>
</dbReference>
<dbReference type="InterPro" id="IPR000873">
    <property type="entry name" value="AMP-dep_synth/lig_dom"/>
</dbReference>
<comment type="caution">
    <text evidence="3">The sequence shown here is derived from an EMBL/GenBank/DDBJ whole genome shotgun (WGS) entry which is preliminary data.</text>
</comment>
<dbReference type="InterPro" id="IPR042099">
    <property type="entry name" value="ANL_N_sf"/>
</dbReference>
<evidence type="ECO:0000313" key="3">
    <source>
        <dbReference type="EMBL" id="TWU05029.1"/>
    </source>
</evidence>